<reference evidence="3 4" key="1">
    <citation type="submission" date="2019-05" db="EMBL/GenBank/DDBJ databases">
        <title>Another draft genome of Portunus trituberculatus and its Hox gene families provides insights of decapod evolution.</title>
        <authorList>
            <person name="Jeong J.-H."/>
            <person name="Song I."/>
            <person name="Kim S."/>
            <person name="Choi T."/>
            <person name="Kim D."/>
            <person name="Ryu S."/>
            <person name="Kim W."/>
        </authorList>
    </citation>
    <scope>NUCLEOTIDE SEQUENCE [LARGE SCALE GENOMIC DNA]</scope>
    <source>
        <tissue evidence="3">Muscle</tissue>
    </source>
</reference>
<organism evidence="3 4">
    <name type="scientific">Portunus trituberculatus</name>
    <name type="common">Swimming crab</name>
    <name type="synonym">Neptunus trituberculatus</name>
    <dbReference type="NCBI Taxonomy" id="210409"/>
    <lineage>
        <taxon>Eukaryota</taxon>
        <taxon>Metazoa</taxon>
        <taxon>Ecdysozoa</taxon>
        <taxon>Arthropoda</taxon>
        <taxon>Crustacea</taxon>
        <taxon>Multicrustacea</taxon>
        <taxon>Malacostraca</taxon>
        <taxon>Eumalacostraca</taxon>
        <taxon>Eucarida</taxon>
        <taxon>Decapoda</taxon>
        <taxon>Pleocyemata</taxon>
        <taxon>Brachyura</taxon>
        <taxon>Eubrachyura</taxon>
        <taxon>Portunoidea</taxon>
        <taxon>Portunidae</taxon>
        <taxon>Portuninae</taxon>
        <taxon>Portunus</taxon>
    </lineage>
</organism>
<dbReference type="InterPro" id="IPR038765">
    <property type="entry name" value="Papain-like_cys_pep_sf"/>
</dbReference>
<accession>A0A5B7ELW0</accession>
<evidence type="ECO:0000313" key="3">
    <source>
        <dbReference type="EMBL" id="MPC35152.1"/>
    </source>
</evidence>
<evidence type="ECO:0000313" key="4">
    <source>
        <dbReference type="Proteomes" id="UP000324222"/>
    </source>
</evidence>
<proteinExistence type="predicted"/>
<feature type="region of interest" description="Disordered" evidence="1">
    <location>
        <begin position="102"/>
        <end position="123"/>
    </location>
</feature>
<dbReference type="EMBL" id="VSRR010003210">
    <property type="protein sequence ID" value="MPC35152.1"/>
    <property type="molecule type" value="Genomic_DNA"/>
</dbReference>
<evidence type="ECO:0000256" key="1">
    <source>
        <dbReference type="SAM" id="MobiDB-lite"/>
    </source>
</evidence>
<keyword evidence="2" id="KW-0732">Signal</keyword>
<feature type="chain" id="PRO_5022846702" evidence="2">
    <location>
        <begin position="21"/>
        <end position="292"/>
    </location>
</feature>
<protein>
    <submittedName>
        <fullName evidence="3">Calpain-C</fullName>
    </submittedName>
</protein>
<keyword evidence="4" id="KW-1185">Reference proteome</keyword>
<dbReference type="AlphaFoldDB" id="A0A5B7ELW0"/>
<sequence length="292" mass="33097">MGFPSICIVYVLWCPRGLQAHVFESCPQFECWLGFLNRGNRFLAAGSRRRARLTMAYSRVVAACAERKELWQDPDFPATQTSVFYHQTPPFTFSWRRPKVRQLQTGGTGSREEGREGKGERVEVQWKDEERLGSPKPLPLGPYVASSCAVRDGRREEDLVQNPVFIREDSPHFDIVHGKLVLCFRCRPVWVISGGLVIMIAMPPLLRVTFSLAAKEQVSWLEAAWLPEVMSCVSFCLAGDWMCGVGRAEDGRRDKREEAGWTLRYVSVINMRACKVAVRHQQCRGCGSLAAR</sequence>
<name>A0A5B7ELW0_PORTR</name>
<dbReference type="SUPFAM" id="SSF54001">
    <property type="entry name" value="Cysteine proteinases"/>
    <property type="match status" value="1"/>
</dbReference>
<dbReference type="OrthoDB" id="424753at2759"/>
<evidence type="ECO:0000256" key="2">
    <source>
        <dbReference type="SAM" id="SignalP"/>
    </source>
</evidence>
<comment type="caution">
    <text evidence="3">The sequence shown here is derived from an EMBL/GenBank/DDBJ whole genome shotgun (WGS) entry which is preliminary data.</text>
</comment>
<gene>
    <name evidence="3" type="primary">CalpC_0</name>
    <name evidence="3" type="ORF">E2C01_028569</name>
</gene>
<feature type="compositionally biased region" description="Basic and acidic residues" evidence="1">
    <location>
        <begin position="110"/>
        <end position="123"/>
    </location>
</feature>
<feature type="signal peptide" evidence="2">
    <location>
        <begin position="1"/>
        <end position="20"/>
    </location>
</feature>
<dbReference type="Proteomes" id="UP000324222">
    <property type="component" value="Unassembled WGS sequence"/>
</dbReference>